<dbReference type="Proteomes" id="UP000278807">
    <property type="component" value="Unassembled WGS sequence"/>
</dbReference>
<dbReference type="AlphaFoldDB" id="A0A0R3T1P3"/>
<dbReference type="PANTHER" id="PTHR12703">
    <property type="entry name" value="TRANSMEMBRANE PROTEIN 33"/>
    <property type="match status" value="1"/>
</dbReference>
<feature type="compositionally biased region" description="Polar residues" evidence="7">
    <location>
        <begin position="615"/>
        <end position="643"/>
    </location>
</feature>
<evidence type="ECO:0000256" key="2">
    <source>
        <dbReference type="ARBA" id="ARBA00007322"/>
    </source>
</evidence>
<evidence type="ECO:0000256" key="4">
    <source>
        <dbReference type="ARBA" id="ARBA00022989"/>
    </source>
</evidence>
<dbReference type="InterPro" id="IPR036236">
    <property type="entry name" value="Znf_C2H2_sf"/>
</dbReference>
<evidence type="ECO:0000256" key="3">
    <source>
        <dbReference type="ARBA" id="ARBA00022692"/>
    </source>
</evidence>
<sequence length="896" mass="101152">MSSSASGQSVRAFLASDWSNTLTYVTRLITIISCVFYFLGSFFGNPYSWYQRALIANAATSALRLHQRITRQNDQLRLSQESIATIVSEDSLHYLLYSLMFLWSPPVTVALAPIFCFAFLHCLGFTKNLLTLYGSDVTQSPSWVARLLNLISKAQSHNENVLRIIAVHEVILMVVTIVLAFSGHVIFLAFFYYQFLKLRYTSRRNPYCRLVFSELRVVFTRLSNHPSCPQFAKSIINTGINFVSRLNPAAHFSMAHNGPIGNSGFRSELTRYMIDRDDGVQISDHRQHSSSSFGPSIKRAVDDEFDVAYQPVLKKEKVFLLEKSQPEYLSPNKCEEVHATSPKMPQFGIQRNITSAFHFSADPDIIQEIAGLLTDPKPSSSCPDSLVDAKSTGSSDLQSVKRSPYVCDICKSIFQTKQKWKNHMDTHDSSKRYQCAAPGCGRSFTSQKYLDNHKADHFCRGLECIICDYVGKNKIDIKGHFKQVHLHEIERNNFTAEWNDVKDIFERNIQEILGGHPVQSPGNCTIFDSITNAGNGEQFSPDGTNSTMSVPSFRDGGLSGNGAGNLTSPPPPLSTGTNSVSPSRNSCSSGFIQNLPPSSDLLEPQFPPVIDQPHKLNTPTKLDQPHATGSSSIDGSNFQSTSPNFPPQIRNIFDENWETQSYSQANLPSVYNLQNSSYRQHSGDNATTWMYQMPQEPLSHQYHATPINASAQPPQATASLSFRYGNNTTSRQQSVNTFPSYQEEGSFNYGQQQQVFPRNGYQQAQQFPNQYQRSYCQNYYQQEYYPQQNHSHLHTYCQQTPQRQRVMDTQSRLQHPQMVRAVDGVSTPFQSMPQQIYNSGSQQQQQQQVVDQHFTNSWPYSNTKYYNHQSQPNVHSDDFQATASATTVPQFTPTEY</sequence>
<comment type="subcellular location">
    <subcellularLocation>
        <location evidence="1">Membrane</location>
        <topology evidence="1">Multi-pass membrane protein</topology>
    </subcellularLocation>
</comment>
<dbReference type="Gene3D" id="3.30.160.60">
    <property type="entry name" value="Classic Zinc Finger"/>
    <property type="match status" value="1"/>
</dbReference>
<dbReference type="GO" id="GO:0071786">
    <property type="term" value="P:endoplasmic reticulum tubular network organization"/>
    <property type="evidence" value="ECO:0007669"/>
    <property type="project" value="TreeGrafter"/>
</dbReference>
<dbReference type="SMART" id="SM00355">
    <property type="entry name" value="ZnF_C2H2"/>
    <property type="match status" value="3"/>
</dbReference>
<feature type="domain" description="C2H2-type" evidence="9">
    <location>
        <begin position="405"/>
        <end position="432"/>
    </location>
</feature>
<evidence type="ECO:0000256" key="6">
    <source>
        <dbReference type="PROSITE-ProRule" id="PRU00042"/>
    </source>
</evidence>
<keyword evidence="11" id="KW-1185">Reference proteome</keyword>
<keyword evidence="4 8" id="KW-1133">Transmembrane helix</keyword>
<evidence type="ECO:0000313" key="11">
    <source>
        <dbReference type="Proteomes" id="UP000278807"/>
    </source>
</evidence>
<dbReference type="GO" id="GO:0005783">
    <property type="term" value="C:endoplasmic reticulum"/>
    <property type="evidence" value="ECO:0007669"/>
    <property type="project" value="TreeGrafter"/>
</dbReference>
<dbReference type="STRING" id="102285.A0A0R3T1P3"/>
<dbReference type="OrthoDB" id="5581259at2759"/>
<protein>
    <submittedName>
        <fullName evidence="12">C2H2-type domain-containing protein</fullName>
    </submittedName>
</protein>
<dbReference type="InterPro" id="IPR013087">
    <property type="entry name" value="Znf_C2H2_type"/>
</dbReference>
<dbReference type="SUPFAM" id="SSF57667">
    <property type="entry name" value="beta-beta-alpha zinc fingers"/>
    <property type="match status" value="1"/>
</dbReference>
<gene>
    <name evidence="10" type="ORF">HNAJ_LOCUS806</name>
</gene>
<evidence type="ECO:0000313" key="12">
    <source>
        <dbReference type="WBParaSite" id="HNAJ_0000080601-mRNA-1"/>
    </source>
</evidence>
<feature type="region of interest" description="Disordered" evidence="7">
    <location>
        <begin position="535"/>
        <end position="649"/>
    </location>
</feature>
<dbReference type="PANTHER" id="PTHR12703:SF4">
    <property type="entry name" value="TRANSMEMBRANE PROTEIN 33"/>
    <property type="match status" value="1"/>
</dbReference>
<dbReference type="PROSITE" id="PS00028">
    <property type="entry name" value="ZINC_FINGER_C2H2_1"/>
    <property type="match status" value="2"/>
</dbReference>
<reference evidence="10 11" key="2">
    <citation type="submission" date="2018-11" db="EMBL/GenBank/DDBJ databases">
        <authorList>
            <consortium name="Pathogen Informatics"/>
        </authorList>
    </citation>
    <scope>NUCLEOTIDE SEQUENCE [LARGE SCALE GENOMIC DNA]</scope>
</reference>
<dbReference type="GO" id="GO:0016020">
    <property type="term" value="C:membrane"/>
    <property type="evidence" value="ECO:0007669"/>
    <property type="project" value="UniProtKB-SubCell"/>
</dbReference>
<evidence type="ECO:0000256" key="5">
    <source>
        <dbReference type="ARBA" id="ARBA00023136"/>
    </source>
</evidence>
<dbReference type="Pfam" id="PF03661">
    <property type="entry name" value="TMEM33_Pom33"/>
    <property type="match status" value="1"/>
</dbReference>
<dbReference type="InterPro" id="IPR005344">
    <property type="entry name" value="TMEM33/Pom33"/>
</dbReference>
<keyword evidence="6" id="KW-0479">Metal-binding</keyword>
<feature type="domain" description="C2H2-type" evidence="9">
    <location>
        <begin position="433"/>
        <end position="457"/>
    </location>
</feature>
<reference evidence="12" key="1">
    <citation type="submission" date="2017-02" db="UniProtKB">
        <authorList>
            <consortium name="WormBaseParasite"/>
        </authorList>
    </citation>
    <scope>IDENTIFICATION</scope>
</reference>
<feature type="compositionally biased region" description="Low complexity" evidence="7">
    <location>
        <begin position="574"/>
        <end position="589"/>
    </location>
</feature>
<keyword evidence="6" id="KW-0862">Zinc</keyword>
<dbReference type="GO" id="GO:0061024">
    <property type="term" value="P:membrane organization"/>
    <property type="evidence" value="ECO:0007669"/>
    <property type="project" value="TreeGrafter"/>
</dbReference>
<evidence type="ECO:0000256" key="1">
    <source>
        <dbReference type="ARBA" id="ARBA00004141"/>
    </source>
</evidence>
<dbReference type="PROSITE" id="PS50157">
    <property type="entry name" value="ZINC_FINGER_C2H2_2"/>
    <property type="match status" value="2"/>
</dbReference>
<accession>A0A0R3T1P3</accession>
<evidence type="ECO:0000313" key="10">
    <source>
        <dbReference type="EMBL" id="VDN96665.1"/>
    </source>
</evidence>
<dbReference type="EMBL" id="UZAE01000255">
    <property type="protein sequence ID" value="VDN96665.1"/>
    <property type="molecule type" value="Genomic_DNA"/>
</dbReference>
<proteinExistence type="inferred from homology"/>
<evidence type="ECO:0000256" key="8">
    <source>
        <dbReference type="SAM" id="Phobius"/>
    </source>
</evidence>
<feature type="transmembrane region" description="Helical" evidence="8">
    <location>
        <begin position="170"/>
        <end position="193"/>
    </location>
</feature>
<name>A0A0R3T1P3_RODNA</name>
<comment type="similarity">
    <text evidence="2">Belongs to the PER33/POM33 family.</text>
</comment>
<dbReference type="InterPro" id="IPR051645">
    <property type="entry name" value="PER33/POM33_regulator"/>
</dbReference>
<feature type="transmembrane region" description="Helical" evidence="8">
    <location>
        <begin position="94"/>
        <end position="120"/>
    </location>
</feature>
<dbReference type="WBParaSite" id="HNAJ_0000080601-mRNA-1">
    <property type="protein sequence ID" value="HNAJ_0000080601-mRNA-1"/>
    <property type="gene ID" value="HNAJ_0000080601"/>
</dbReference>
<dbReference type="GO" id="GO:0008270">
    <property type="term" value="F:zinc ion binding"/>
    <property type="evidence" value="ECO:0007669"/>
    <property type="project" value="UniProtKB-KW"/>
</dbReference>
<organism evidence="12">
    <name type="scientific">Rodentolepis nana</name>
    <name type="common">Dwarf tapeworm</name>
    <name type="synonym">Hymenolepis nana</name>
    <dbReference type="NCBI Taxonomy" id="102285"/>
    <lineage>
        <taxon>Eukaryota</taxon>
        <taxon>Metazoa</taxon>
        <taxon>Spiralia</taxon>
        <taxon>Lophotrochozoa</taxon>
        <taxon>Platyhelminthes</taxon>
        <taxon>Cestoda</taxon>
        <taxon>Eucestoda</taxon>
        <taxon>Cyclophyllidea</taxon>
        <taxon>Hymenolepididae</taxon>
        <taxon>Rodentolepis</taxon>
    </lineage>
</organism>
<keyword evidence="6" id="KW-0863">Zinc-finger</keyword>
<feature type="compositionally biased region" description="Polar residues" evidence="7">
    <location>
        <begin position="535"/>
        <end position="550"/>
    </location>
</feature>
<feature type="transmembrane region" description="Helical" evidence="8">
    <location>
        <begin position="21"/>
        <end position="40"/>
    </location>
</feature>
<keyword evidence="5 8" id="KW-0472">Membrane</keyword>
<evidence type="ECO:0000256" key="7">
    <source>
        <dbReference type="SAM" id="MobiDB-lite"/>
    </source>
</evidence>
<keyword evidence="3 8" id="KW-0812">Transmembrane</keyword>
<evidence type="ECO:0000259" key="9">
    <source>
        <dbReference type="PROSITE" id="PS50157"/>
    </source>
</evidence>